<dbReference type="PROSITE" id="PS51155">
    <property type="entry name" value="CHIT_BIND_RR_2"/>
    <property type="match status" value="1"/>
</dbReference>
<dbReference type="PROSITE" id="PS00233">
    <property type="entry name" value="CHIT_BIND_RR_1"/>
    <property type="match status" value="1"/>
</dbReference>
<feature type="compositionally biased region" description="Basic and acidic residues" evidence="3">
    <location>
        <begin position="302"/>
        <end position="311"/>
    </location>
</feature>
<feature type="compositionally biased region" description="Basic and acidic residues" evidence="3">
    <location>
        <begin position="151"/>
        <end position="163"/>
    </location>
</feature>
<dbReference type="InterPro" id="IPR000618">
    <property type="entry name" value="Insect_cuticle"/>
</dbReference>
<feature type="region of interest" description="Disordered" evidence="3">
    <location>
        <begin position="107"/>
        <end position="127"/>
    </location>
</feature>
<proteinExistence type="predicted"/>
<keyword evidence="5" id="KW-1185">Reference proteome</keyword>
<feature type="region of interest" description="Disordered" evidence="3">
    <location>
        <begin position="19"/>
        <end position="38"/>
    </location>
</feature>
<accession>A0A6H5HPQ2</accession>
<feature type="region of interest" description="Disordered" evidence="3">
    <location>
        <begin position="146"/>
        <end position="177"/>
    </location>
</feature>
<dbReference type="PRINTS" id="PR00947">
    <property type="entry name" value="CUTICLE"/>
</dbReference>
<evidence type="ECO:0000256" key="3">
    <source>
        <dbReference type="SAM" id="MobiDB-lite"/>
    </source>
</evidence>
<evidence type="ECO:0000313" key="4">
    <source>
        <dbReference type="EMBL" id="CAB0016549.1"/>
    </source>
</evidence>
<dbReference type="PANTHER" id="PTHR12236">
    <property type="entry name" value="STRUCTURAL CONTITUENT OF CUTICLE"/>
    <property type="match status" value="1"/>
</dbReference>
<feature type="compositionally biased region" description="Basic residues" evidence="3">
    <location>
        <begin position="290"/>
        <end position="299"/>
    </location>
</feature>
<evidence type="ECO:0000313" key="5">
    <source>
        <dbReference type="Proteomes" id="UP000479000"/>
    </source>
</evidence>
<dbReference type="OrthoDB" id="6510765at2759"/>
<evidence type="ECO:0000256" key="2">
    <source>
        <dbReference type="PROSITE-ProRule" id="PRU00497"/>
    </source>
</evidence>
<dbReference type="InterPro" id="IPR031311">
    <property type="entry name" value="CHIT_BIND_RR_consensus"/>
</dbReference>
<evidence type="ECO:0000256" key="1">
    <source>
        <dbReference type="ARBA" id="ARBA00022460"/>
    </source>
</evidence>
<protein>
    <submittedName>
        <fullName evidence="4">Uncharacterized protein</fullName>
    </submittedName>
</protein>
<dbReference type="PANTHER" id="PTHR12236:SF95">
    <property type="entry name" value="CUTICULAR PROTEIN 76BD, ISOFORM C-RELATED"/>
    <property type="match status" value="1"/>
</dbReference>
<name>A0A6H5HPQ2_9HEMI</name>
<dbReference type="GO" id="GO:0042302">
    <property type="term" value="F:structural constituent of cuticle"/>
    <property type="evidence" value="ECO:0007669"/>
    <property type="project" value="UniProtKB-UniRule"/>
</dbReference>
<sequence>MSMTIFGLASAQYEDNYPTHYHHHKPKHEEHHQHEDYHDEPNYKYEYKVDDHHTGDFKGQAETREGDTVKGFYMLKEADGTVREVHYTADPHNGFNAVVKKSGTPIEQPEHHEHKKSYHSHPQAEYSHHAPEYSHHVAEYSHQQPQFAAHHQYDPHQSEHEYEASAPRGRFAEPEQERRPPILMIRVRTMSIRSFRAILKTVSHVRQFLSQSHRPPSGQTYSLFAFAALAVLMASAAAHPIEHHEEEHHEEHHGTIGIVAVLTKWRYEISPLRRRYSARPSHGRFEKPSGTRRRPRRPGRLQAERGRRDNPRSALHGGQTFGLQRRSQTHRNAQARRPLQTMGIRIRQGGPRAGQTLPHT</sequence>
<dbReference type="InterPro" id="IPR051217">
    <property type="entry name" value="Insect_Cuticle_Struc_Prot"/>
</dbReference>
<dbReference type="Proteomes" id="UP000479000">
    <property type="component" value="Unassembled WGS sequence"/>
</dbReference>
<feature type="compositionally biased region" description="Polar residues" evidence="3">
    <location>
        <begin position="321"/>
        <end position="332"/>
    </location>
</feature>
<keyword evidence="1 2" id="KW-0193">Cuticle</keyword>
<reference evidence="4 5" key="1">
    <citation type="submission" date="2020-02" db="EMBL/GenBank/DDBJ databases">
        <authorList>
            <person name="Ferguson B K."/>
        </authorList>
    </citation>
    <scope>NUCLEOTIDE SEQUENCE [LARGE SCALE GENOMIC DNA]</scope>
</reference>
<dbReference type="AlphaFoldDB" id="A0A6H5HPQ2"/>
<dbReference type="GO" id="GO:0031012">
    <property type="term" value="C:extracellular matrix"/>
    <property type="evidence" value="ECO:0007669"/>
    <property type="project" value="TreeGrafter"/>
</dbReference>
<feature type="compositionally biased region" description="Basic and acidic residues" evidence="3">
    <location>
        <begin position="27"/>
        <end position="38"/>
    </location>
</feature>
<dbReference type="GO" id="GO:0005615">
    <property type="term" value="C:extracellular space"/>
    <property type="evidence" value="ECO:0007669"/>
    <property type="project" value="TreeGrafter"/>
</dbReference>
<gene>
    <name evidence="4" type="ORF">NTEN_LOCUS20716</name>
</gene>
<organism evidence="4 5">
    <name type="scientific">Nesidiocoris tenuis</name>
    <dbReference type="NCBI Taxonomy" id="355587"/>
    <lineage>
        <taxon>Eukaryota</taxon>
        <taxon>Metazoa</taxon>
        <taxon>Ecdysozoa</taxon>
        <taxon>Arthropoda</taxon>
        <taxon>Hexapoda</taxon>
        <taxon>Insecta</taxon>
        <taxon>Pterygota</taxon>
        <taxon>Neoptera</taxon>
        <taxon>Paraneoptera</taxon>
        <taxon>Hemiptera</taxon>
        <taxon>Heteroptera</taxon>
        <taxon>Panheteroptera</taxon>
        <taxon>Cimicomorpha</taxon>
        <taxon>Miridae</taxon>
        <taxon>Dicyphina</taxon>
        <taxon>Nesidiocoris</taxon>
    </lineage>
</organism>
<feature type="region of interest" description="Disordered" evidence="3">
    <location>
        <begin position="276"/>
        <end position="360"/>
    </location>
</feature>
<dbReference type="EMBL" id="CADCXU010030448">
    <property type="protein sequence ID" value="CAB0016549.1"/>
    <property type="molecule type" value="Genomic_DNA"/>
</dbReference>
<dbReference type="Pfam" id="PF00379">
    <property type="entry name" value="Chitin_bind_4"/>
    <property type="match status" value="1"/>
</dbReference>